<reference evidence="2" key="1">
    <citation type="submission" date="2024-07" db="EMBL/GenBank/DDBJ databases">
        <title>Two chromosome-level genome assemblies of Korean endemic species Abeliophyllum distichum and Forsythia ovata (Oleaceae).</title>
        <authorList>
            <person name="Jang H."/>
        </authorList>
    </citation>
    <scope>NUCLEOTIDE SEQUENCE [LARGE SCALE GENOMIC DNA]</scope>
</reference>
<dbReference type="AlphaFoldDB" id="A0ABD1SY06"/>
<dbReference type="Proteomes" id="UP001604336">
    <property type="component" value="Unassembled WGS sequence"/>
</dbReference>
<dbReference type="EMBL" id="JBFOLK010000006">
    <property type="protein sequence ID" value="KAL2505350.1"/>
    <property type="molecule type" value="Genomic_DNA"/>
</dbReference>
<organism evidence="1 2">
    <name type="scientific">Abeliophyllum distichum</name>
    <dbReference type="NCBI Taxonomy" id="126358"/>
    <lineage>
        <taxon>Eukaryota</taxon>
        <taxon>Viridiplantae</taxon>
        <taxon>Streptophyta</taxon>
        <taxon>Embryophyta</taxon>
        <taxon>Tracheophyta</taxon>
        <taxon>Spermatophyta</taxon>
        <taxon>Magnoliopsida</taxon>
        <taxon>eudicotyledons</taxon>
        <taxon>Gunneridae</taxon>
        <taxon>Pentapetalae</taxon>
        <taxon>asterids</taxon>
        <taxon>lamiids</taxon>
        <taxon>Lamiales</taxon>
        <taxon>Oleaceae</taxon>
        <taxon>Forsythieae</taxon>
        <taxon>Abeliophyllum</taxon>
    </lineage>
</organism>
<evidence type="ECO:0000313" key="2">
    <source>
        <dbReference type="Proteomes" id="UP001604336"/>
    </source>
</evidence>
<evidence type="ECO:0000313" key="1">
    <source>
        <dbReference type="EMBL" id="KAL2505350.1"/>
    </source>
</evidence>
<name>A0ABD1SY06_9LAMI</name>
<sequence length="116" mass="14106">MLLLANQTMIADIAQLHDIRQRKKKSVKSYFKRFNGVINKIMNVTDEKALDALVRTHFWRDVQNSQPKTYAQMVDLIQQEIQFEKMIKIREKVEKEKKDRYHRKGRCFLKHRINRF</sequence>
<accession>A0ABD1SY06</accession>
<proteinExistence type="predicted"/>
<keyword evidence="2" id="KW-1185">Reference proteome</keyword>
<gene>
    <name evidence="1" type="ORF">Adt_20971</name>
</gene>
<comment type="caution">
    <text evidence="1">The sequence shown here is derived from an EMBL/GenBank/DDBJ whole genome shotgun (WGS) entry which is preliminary data.</text>
</comment>
<protein>
    <recommendedName>
        <fullName evidence="3">Retrotransposon gag domain-containing protein</fullName>
    </recommendedName>
</protein>
<evidence type="ECO:0008006" key="3">
    <source>
        <dbReference type="Google" id="ProtNLM"/>
    </source>
</evidence>